<dbReference type="InterPro" id="IPR036691">
    <property type="entry name" value="Endo/exonu/phosph_ase_sf"/>
</dbReference>
<dbReference type="AlphaFoldDB" id="A0A0N1EKX7"/>
<dbReference type="PATRIC" id="fig|187330.3.peg.3372"/>
<dbReference type="Proteomes" id="UP000037848">
    <property type="component" value="Unassembled WGS sequence"/>
</dbReference>
<name>A0A0N1EKX7_9GAMM</name>
<feature type="transmembrane region" description="Helical" evidence="1">
    <location>
        <begin position="28"/>
        <end position="48"/>
    </location>
</feature>
<dbReference type="SUPFAM" id="SSF56219">
    <property type="entry name" value="DNase I-like"/>
    <property type="match status" value="1"/>
</dbReference>
<keyword evidence="4" id="KW-1185">Reference proteome</keyword>
<dbReference type="Gene3D" id="3.60.10.10">
    <property type="entry name" value="Endonuclease/exonuclease/phosphatase"/>
    <property type="match status" value="1"/>
</dbReference>
<dbReference type="STRING" id="187330.AMS58_08270"/>
<protein>
    <recommendedName>
        <fullName evidence="2">Endonuclease/exonuclease/phosphatase domain-containing protein</fullName>
    </recommendedName>
</protein>
<sequence length="303" mass="35167">MAIFLGGVYIFVLFLAFNKIDNYVLDLIASFRGQLIYCLVLISLLLFLKIKKTAMVLLSISFVLLLAHYAPFQSKFNITKEDKITVKLINLHYYNQHIKTVLQDFYEENTWDILVLQEFNDTHRSELTKFNEQFSLYGYDSVEGSPFGIVVVSRLPIIFRYLNTQENRKLGYIKLGFLKNDEVLYGFFLHPPSPRSKKLWMQRNQLLRVLTTAVTSTDSSWFITGDLNTVSWSRYFPSDLGETCVDAYGIYSSWSPFSQLFSEVTGVPIDHCIVSENIKLREVYLSTIKGSDHRSLTFKMIER</sequence>
<comment type="caution">
    <text evidence="3">The sequence shown here is derived from an EMBL/GenBank/DDBJ whole genome shotgun (WGS) entry which is preliminary data.</text>
</comment>
<reference evidence="3 4" key="1">
    <citation type="submission" date="2015-08" db="EMBL/GenBank/DDBJ databases">
        <title>Draft Genome Sequence of Pseudoalteromonas porphyrae UCD-SED14.</title>
        <authorList>
            <person name="Coil D.A."/>
            <person name="Jospin G."/>
            <person name="Lee R.D."/>
            <person name="Eisen J.A."/>
        </authorList>
    </citation>
    <scope>NUCLEOTIDE SEQUENCE [LARGE SCALE GENOMIC DNA]</scope>
    <source>
        <strain evidence="3 4">UCD-SED14</strain>
    </source>
</reference>
<organism evidence="3 4">
    <name type="scientific">Pseudoalteromonas porphyrae</name>
    <dbReference type="NCBI Taxonomy" id="187330"/>
    <lineage>
        <taxon>Bacteria</taxon>
        <taxon>Pseudomonadati</taxon>
        <taxon>Pseudomonadota</taxon>
        <taxon>Gammaproteobacteria</taxon>
        <taxon>Alteromonadales</taxon>
        <taxon>Pseudoalteromonadaceae</taxon>
        <taxon>Pseudoalteromonas</taxon>
    </lineage>
</organism>
<proteinExistence type="predicted"/>
<keyword evidence="1" id="KW-0472">Membrane</keyword>
<feature type="domain" description="Endonuclease/exonuclease/phosphatase" evidence="2">
    <location>
        <begin position="98"/>
        <end position="293"/>
    </location>
</feature>
<dbReference type="Pfam" id="PF03372">
    <property type="entry name" value="Exo_endo_phos"/>
    <property type="match status" value="1"/>
</dbReference>
<gene>
    <name evidence="3" type="ORF">ADS77_06745</name>
</gene>
<feature type="transmembrane region" description="Helical" evidence="1">
    <location>
        <begin position="55"/>
        <end position="72"/>
    </location>
</feature>
<evidence type="ECO:0000256" key="1">
    <source>
        <dbReference type="SAM" id="Phobius"/>
    </source>
</evidence>
<keyword evidence="1" id="KW-1133">Transmembrane helix</keyword>
<dbReference type="RefSeq" id="WP_054453537.1">
    <property type="nucleotide sequence ID" value="NZ_LHPH01000006.1"/>
</dbReference>
<dbReference type="OrthoDB" id="5902906at2"/>
<evidence type="ECO:0000313" key="3">
    <source>
        <dbReference type="EMBL" id="KPH64104.1"/>
    </source>
</evidence>
<dbReference type="GO" id="GO:0003824">
    <property type="term" value="F:catalytic activity"/>
    <property type="evidence" value="ECO:0007669"/>
    <property type="project" value="InterPro"/>
</dbReference>
<accession>A0A0N1EKX7</accession>
<dbReference type="InterPro" id="IPR005135">
    <property type="entry name" value="Endo/exonuclease/phosphatase"/>
</dbReference>
<dbReference type="EMBL" id="LHPH01000006">
    <property type="protein sequence ID" value="KPH64104.1"/>
    <property type="molecule type" value="Genomic_DNA"/>
</dbReference>
<keyword evidence="1" id="KW-0812">Transmembrane</keyword>
<evidence type="ECO:0000313" key="4">
    <source>
        <dbReference type="Proteomes" id="UP000037848"/>
    </source>
</evidence>
<evidence type="ECO:0000259" key="2">
    <source>
        <dbReference type="Pfam" id="PF03372"/>
    </source>
</evidence>